<accession>A0ABR2K0H6</accession>
<gene>
    <name evidence="2" type="ORF">M9Y10_043673</name>
</gene>
<dbReference type="Proteomes" id="UP001470230">
    <property type="component" value="Unassembled WGS sequence"/>
</dbReference>
<name>A0ABR2K0H6_9EUKA</name>
<keyword evidence="3" id="KW-1185">Reference proteome</keyword>
<evidence type="ECO:0000313" key="2">
    <source>
        <dbReference type="EMBL" id="KAK8884559.1"/>
    </source>
</evidence>
<reference evidence="2 3" key="1">
    <citation type="submission" date="2024-04" db="EMBL/GenBank/DDBJ databases">
        <title>Tritrichomonas musculus Genome.</title>
        <authorList>
            <person name="Alves-Ferreira E."/>
            <person name="Grigg M."/>
            <person name="Lorenzi H."/>
            <person name="Galac M."/>
        </authorList>
    </citation>
    <scope>NUCLEOTIDE SEQUENCE [LARGE SCALE GENOMIC DNA]</scope>
    <source>
        <strain evidence="2 3">EAF2021</strain>
    </source>
</reference>
<organism evidence="2 3">
    <name type="scientific">Tritrichomonas musculus</name>
    <dbReference type="NCBI Taxonomy" id="1915356"/>
    <lineage>
        <taxon>Eukaryota</taxon>
        <taxon>Metamonada</taxon>
        <taxon>Parabasalia</taxon>
        <taxon>Tritrichomonadida</taxon>
        <taxon>Tritrichomonadidae</taxon>
        <taxon>Tritrichomonas</taxon>
    </lineage>
</organism>
<keyword evidence="1" id="KW-0175">Coiled coil</keyword>
<feature type="coiled-coil region" evidence="1">
    <location>
        <begin position="124"/>
        <end position="299"/>
    </location>
</feature>
<feature type="coiled-coil region" evidence="1">
    <location>
        <begin position="326"/>
        <end position="384"/>
    </location>
</feature>
<evidence type="ECO:0000256" key="1">
    <source>
        <dbReference type="SAM" id="Coils"/>
    </source>
</evidence>
<comment type="caution">
    <text evidence="2">The sequence shown here is derived from an EMBL/GenBank/DDBJ whole genome shotgun (WGS) entry which is preliminary data.</text>
</comment>
<protein>
    <recommendedName>
        <fullName evidence="4">GRIP domain-containing protein</fullName>
    </recommendedName>
</protein>
<sequence>MIVFIEGQYYFAFFECNNKRKQILLFFYIMRNRRVLVEIPPNLNESSDDSIYETKGVRKVSNKYNQNIGLSVFSAPQKDKVGYISYIQNYDDSYMQNIQKLVHHQKKFLKYFNAKSLEAVINMYSDLKCRESQLEKKVRLIKEKYKSRIKNLEIQNQSDQQKIELLEKTIDSLHNENDKTILIIESLQNENVVLSEKKVSAQLNNKMLSKTIPVINDYHMLQNSVLLNENQNLKVRCERQETENQKLKIEVQKLEISNQDLKKECQKQETENRNLKIQNQKLQTEINELKVQIDQIRIDKIEELQQAEANYVNSQKIESEKLIHLVNKYKKQNELLNLNKNTLETENKALLTSLSHQSFLKNAIKSLKHQNFKLEVEVENLKMKNFKSPFQSPPRPSQNDNDMIDIGIITSFSENNLNPIESQIDNIDFQKLYFIEKERRRLLAILLSKIIKMIDEKCNQLLYDYSIIMNSNNTRIQKIITLIRDLYLNRILSDGEI</sequence>
<evidence type="ECO:0000313" key="3">
    <source>
        <dbReference type="Proteomes" id="UP001470230"/>
    </source>
</evidence>
<dbReference type="EMBL" id="JAPFFF010000008">
    <property type="protein sequence ID" value="KAK8884559.1"/>
    <property type="molecule type" value="Genomic_DNA"/>
</dbReference>
<evidence type="ECO:0008006" key="4">
    <source>
        <dbReference type="Google" id="ProtNLM"/>
    </source>
</evidence>
<proteinExistence type="predicted"/>